<evidence type="ECO:0000256" key="1">
    <source>
        <dbReference type="ARBA" id="ARBA00011738"/>
    </source>
</evidence>
<dbReference type="InterPro" id="IPR024060">
    <property type="entry name" value="Ureidoglycolate_lyase_dom_sf"/>
</dbReference>
<dbReference type="Pfam" id="PF04115">
    <property type="entry name" value="Ureidogly_lyase"/>
    <property type="match status" value="1"/>
</dbReference>
<dbReference type="CDD" id="cd20298">
    <property type="entry name" value="cupin_UAH"/>
    <property type="match status" value="1"/>
</dbReference>
<sequence length="196" mass="21300">MVQTVFCQPLTQEDYAPYGGIISTDVVTDRTVVVNNGTARRTPEVVPTINRYSEAPSRIPARIVLNASLAGPREVEPWEGADEESTGCKAAGTKRVLKIKTLERHPFSTQSFIPMGSGVKYLVVVALGGDQAPDLTQLRGFVAGDKQGICYGPGVWHAPMSVIDNPVSFAIVQHVNGVPDEDCEFFHLDEDIEVVF</sequence>
<dbReference type="InterPro" id="IPR047233">
    <property type="entry name" value="UAH_cupin"/>
</dbReference>
<dbReference type="PIRSF" id="PIRSF017306">
    <property type="entry name" value="Ureidogly_hydro"/>
    <property type="match status" value="1"/>
</dbReference>
<accession>A0ABR3WG58</accession>
<evidence type="ECO:0000313" key="6">
    <source>
        <dbReference type="Proteomes" id="UP001586593"/>
    </source>
</evidence>
<reference evidence="5 6" key="1">
    <citation type="journal article" date="2024" name="Commun. Biol.">
        <title>Comparative genomic analysis of thermophilic fungi reveals convergent evolutionary adaptations and gene losses.</title>
        <authorList>
            <person name="Steindorff A.S."/>
            <person name="Aguilar-Pontes M.V."/>
            <person name="Robinson A.J."/>
            <person name="Andreopoulos B."/>
            <person name="LaButti K."/>
            <person name="Kuo A."/>
            <person name="Mondo S."/>
            <person name="Riley R."/>
            <person name="Otillar R."/>
            <person name="Haridas S."/>
            <person name="Lipzen A."/>
            <person name="Grimwood J."/>
            <person name="Schmutz J."/>
            <person name="Clum A."/>
            <person name="Reid I.D."/>
            <person name="Moisan M.C."/>
            <person name="Butler G."/>
            <person name="Nguyen T.T.M."/>
            <person name="Dewar K."/>
            <person name="Conant G."/>
            <person name="Drula E."/>
            <person name="Henrissat B."/>
            <person name="Hansel C."/>
            <person name="Singer S."/>
            <person name="Hutchinson M.I."/>
            <person name="de Vries R.P."/>
            <person name="Natvig D.O."/>
            <person name="Powell A.J."/>
            <person name="Tsang A."/>
            <person name="Grigoriev I.V."/>
        </authorList>
    </citation>
    <scope>NUCLEOTIDE SEQUENCE [LARGE SCALE GENOMIC DNA]</scope>
    <source>
        <strain evidence="5 6">ATCC 24622</strain>
    </source>
</reference>
<comment type="subunit">
    <text evidence="1">Homodimer.</text>
</comment>
<dbReference type="PANTHER" id="PTHR21221:SF1">
    <property type="entry name" value="UREIDOGLYCOLATE LYASE"/>
    <property type="match status" value="1"/>
</dbReference>
<dbReference type="Gene3D" id="2.60.120.480">
    <property type="entry name" value="Ureidoglycolate hydrolase"/>
    <property type="match status" value="1"/>
</dbReference>
<gene>
    <name evidence="5" type="ORF">VTK73DRAFT_7151</name>
</gene>
<keyword evidence="3" id="KW-0456">Lyase</keyword>
<organism evidence="5 6">
    <name type="scientific">Phialemonium thermophilum</name>
    <dbReference type="NCBI Taxonomy" id="223376"/>
    <lineage>
        <taxon>Eukaryota</taxon>
        <taxon>Fungi</taxon>
        <taxon>Dikarya</taxon>
        <taxon>Ascomycota</taxon>
        <taxon>Pezizomycotina</taxon>
        <taxon>Sordariomycetes</taxon>
        <taxon>Sordariomycetidae</taxon>
        <taxon>Cephalothecales</taxon>
        <taxon>Cephalothecaceae</taxon>
        <taxon>Phialemonium</taxon>
    </lineage>
</organism>
<name>A0ABR3WG58_9PEZI</name>
<evidence type="ECO:0000313" key="5">
    <source>
        <dbReference type="EMBL" id="KAL1861336.1"/>
    </source>
</evidence>
<dbReference type="PANTHER" id="PTHR21221">
    <property type="entry name" value="UREIDOGLYCOLATE HYDROLASE"/>
    <property type="match status" value="1"/>
</dbReference>
<keyword evidence="6" id="KW-1185">Reference proteome</keyword>
<dbReference type="Proteomes" id="UP001586593">
    <property type="component" value="Unassembled WGS sequence"/>
</dbReference>
<keyword evidence="2" id="KW-0659">Purine metabolism</keyword>
<comment type="catalytic activity">
    <reaction evidence="4">
        <text>(S)-ureidoglycolate = urea + glyoxylate</text>
        <dbReference type="Rhea" id="RHEA:11304"/>
        <dbReference type="ChEBI" id="CHEBI:16199"/>
        <dbReference type="ChEBI" id="CHEBI:36655"/>
        <dbReference type="ChEBI" id="CHEBI:57296"/>
        <dbReference type="EC" id="4.3.2.3"/>
    </reaction>
</comment>
<dbReference type="InterPro" id="IPR011051">
    <property type="entry name" value="RmlC_Cupin_sf"/>
</dbReference>
<evidence type="ECO:0000256" key="4">
    <source>
        <dbReference type="ARBA" id="ARBA00047684"/>
    </source>
</evidence>
<dbReference type="EMBL" id="JAZHXJ010000438">
    <property type="protein sequence ID" value="KAL1861336.1"/>
    <property type="molecule type" value="Genomic_DNA"/>
</dbReference>
<comment type="caution">
    <text evidence="5">The sequence shown here is derived from an EMBL/GenBank/DDBJ whole genome shotgun (WGS) entry which is preliminary data.</text>
</comment>
<dbReference type="SUPFAM" id="SSF51182">
    <property type="entry name" value="RmlC-like cupins"/>
    <property type="match status" value="1"/>
</dbReference>
<dbReference type="InterPro" id="IPR007247">
    <property type="entry name" value="Ureidogly_lyase"/>
</dbReference>
<evidence type="ECO:0008006" key="7">
    <source>
        <dbReference type="Google" id="ProtNLM"/>
    </source>
</evidence>
<evidence type="ECO:0000256" key="3">
    <source>
        <dbReference type="ARBA" id="ARBA00023239"/>
    </source>
</evidence>
<protein>
    <recommendedName>
        <fullName evidence="7">Ureidoglycolate hydrolase</fullName>
    </recommendedName>
</protein>
<proteinExistence type="predicted"/>
<evidence type="ECO:0000256" key="2">
    <source>
        <dbReference type="ARBA" id="ARBA00022631"/>
    </source>
</evidence>